<keyword evidence="3 12" id="KW-0808">Transferase</keyword>
<keyword evidence="7 12" id="KW-0863">Zinc-finger</keyword>
<organism evidence="15 16">
    <name type="scientific">Eleutherodactylus coqui</name>
    <name type="common">Puerto Rican coqui</name>
    <dbReference type="NCBI Taxonomy" id="57060"/>
    <lineage>
        <taxon>Eukaryota</taxon>
        <taxon>Metazoa</taxon>
        <taxon>Chordata</taxon>
        <taxon>Craniata</taxon>
        <taxon>Vertebrata</taxon>
        <taxon>Euteleostomi</taxon>
        <taxon>Amphibia</taxon>
        <taxon>Batrachia</taxon>
        <taxon>Anura</taxon>
        <taxon>Neobatrachia</taxon>
        <taxon>Hyloidea</taxon>
        <taxon>Eleutherodactylidae</taxon>
        <taxon>Eleutherodactylinae</taxon>
        <taxon>Eleutherodactylus</taxon>
        <taxon>Eleutherodactylus</taxon>
    </lineage>
</organism>
<evidence type="ECO:0000256" key="3">
    <source>
        <dbReference type="ARBA" id="ARBA00022679"/>
    </source>
</evidence>
<dbReference type="PROSITE" id="PS51800">
    <property type="entry name" value="ZF_CHHC_U11_48K"/>
    <property type="match status" value="1"/>
</dbReference>
<evidence type="ECO:0000313" key="15">
    <source>
        <dbReference type="EMBL" id="KAG9483247.1"/>
    </source>
</evidence>
<evidence type="ECO:0000313" key="16">
    <source>
        <dbReference type="Proteomes" id="UP000770717"/>
    </source>
</evidence>
<dbReference type="EC" id="2.1.1.225" evidence="12"/>
<comment type="similarity">
    <text evidence="1 12">Belongs to the methyltransferase TRM13 family.</text>
</comment>
<dbReference type="InterPro" id="IPR007871">
    <property type="entry name" value="Methyltransferase_TRM13"/>
</dbReference>
<keyword evidence="5 12" id="KW-0819">tRNA processing</keyword>
<evidence type="ECO:0000256" key="12">
    <source>
        <dbReference type="RuleBase" id="RU367103"/>
    </source>
</evidence>
<feature type="compositionally biased region" description="Polar residues" evidence="13">
    <location>
        <begin position="360"/>
        <end position="369"/>
    </location>
</feature>
<accession>A0A8J6K825</accession>
<keyword evidence="6 12" id="KW-0479">Metal-binding</keyword>
<dbReference type="GO" id="GO:0106050">
    <property type="term" value="F:tRNA 2'-O-methyltransferase activity"/>
    <property type="evidence" value="ECO:0007669"/>
    <property type="project" value="UniProtKB-UniRule"/>
</dbReference>
<dbReference type="InterPro" id="IPR022776">
    <property type="entry name" value="TRM13/UPF0224_CHHC_Znf_dom"/>
</dbReference>
<evidence type="ECO:0000256" key="4">
    <source>
        <dbReference type="ARBA" id="ARBA00022691"/>
    </source>
</evidence>
<sequence length="473" mass="53221">MEGENERTAVITAAGPLPGRCAYFVQRKKRYCKMIAAQGKKFCGEHADNVQEQSSRRRIPCPLDPKHTVYEDQLQKHLRKCNSREKPQPVFYVLNVNSGAVMVDTSAEQVSLSSLSKDDLEKLTDRLVQVTNGLDRPLPNKKLCHPALHDALNDPANGESASKHLKQQGSILAHLERLGLLGQSRCFVEFGAGRGKLSHWVDIAIEDTENVHFLLVERATTRFKVDGKQRKSTFERLHIDIQHLCLDRVPSLVQKQLPVIGIGKHLCGAGTDLALRCLVHSYCNPEGEPHSKRSRTDTELSGNLESTKPCHVNGVVIALCCHHRCDWQHYVGKDFFEKLGLGQQEFGFFQRMSSWATCGTRKPSQVENSNGKEKLEDPEEHDVDQKNNACDTESVQGLQISVEEREHLGRLCKLLIDRGRVDYLERMGYKASLEYYTEPEVSLENVLLIAIPPLHNRNSLSGYAETNQTGIRS</sequence>
<keyword evidence="2 12" id="KW-0489">Methyltransferase</keyword>
<dbReference type="EMBL" id="WNTK01000005">
    <property type="protein sequence ID" value="KAG9483247.1"/>
    <property type="molecule type" value="Genomic_DNA"/>
</dbReference>
<evidence type="ECO:0000256" key="13">
    <source>
        <dbReference type="SAM" id="MobiDB-lite"/>
    </source>
</evidence>
<keyword evidence="8 12" id="KW-0862">Zinc</keyword>
<evidence type="ECO:0000256" key="6">
    <source>
        <dbReference type="ARBA" id="ARBA00022723"/>
    </source>
</evidence>
<dbReference type="InterPro" id="IPR039044">
    <property type="entry name" value="Trm13"/>
</dbReference>
<evidence type="ECO:0000256" key="2">
    <source>
        <dbReference type="ARBA" id="ARBA00022603"/>
    </source>
</evidence>
<comment type="catalytic activity">
    <reaction evidence="9 12">
        <text>cytidine(4) in tRNA(Pro) + S-adenosyl-L-methionine = 2'-O-methylcytidine(4) in tRNA(Pro) + S-adenosyl-L-homocysteine + H(+)</text>
        <dbReference type="Rhea" id="RHEA:32767"/>
        <dbReference type="Rhea" id="RHEA-COMP:10397"/>
        <dbReference type="Rhea" id="RHEA-COMP:10398"/>
        <dbReference type="ChEBI" id="CHEBI:15378"/>
        <dbReference type="ChEBI" id="CHEBI:57856"/>
        <dbReference type="ChEBI" id="CHEBI:59789"/>
        <dbReference type="ChEBI" id="CHEBI:74495"/>
        <dbReference type="ChEBI" id="CHEBI:82748"/>
        <dbReference type="EC" id="2.1.1.225"/>
    </reaction>
</comment>
<gene>
    <name evidence="15" type="ORF">GDO78_009276</name>
</gene>
<dbReference type="AlphaFoldDB" id="A0A8J6K825"/>
<dbReference type="GO" id="GO:0008270">
    <property type="term" value="F:zinc ion binding"/>
    <property type="evidence" value="ECO:0007669"/>
    <property type="project" value="UniProtKB-KW"/>
</dbReference>
<dbReference type="PANTHER" id="PTHR12998:SF0">
    <property type="entry name" value="TRNA:M(4)X MODIFICATION ENZYME TRM13 HOMOLOG"/>
    <property type="match status" value="1"/>
</dbReference>
<feature type="domain" description="CHHC U11-48K-type" evidence="14">
    <location>
        <begin position="58"/>
        <end position="85"/>
    </location>
</feature>
<comment type="catalytic activity">
    <reaction evidence="10 12">
        <text>cytidine(4) in tRNA(Gly)(GCC) + S-adenosyl-L-methionine = 2'-O-methylcytidine(4) in tRNA(Gly)(GCC) + S-adenosyl-L-homocysteine + H(+)</text>
        <dbReference type="Rhea" id="RHEA:43192"/>
        <dbReference type="Rhea" id="RHEA-COMP:10399"/>
        <dbReference type="Rhea" id="RHEA-COMP:10400"/>
        <dbReference type="ChEBI" id="CHEBI:15378"/>
        <dbReference type="ChEBI" id="CHEBI:57856"/>
        <dbReference type="ChEBI" id="CHEBI:59789"/>
        <dbReference type="ChEBI" id="CHEBI:74495"/>
        <dbReference type="ChEBI" id="CHEBI:82748"/>
        <dbReference type="EC" id="2.1.1.225"/>
    </reaction>
</comment>
<reference evidence="15" key="1">
    <citation type="thesis" date="2020" institute="ProQuest LLC" country="789 East Eisenhower Parkway, Ann Arbor, MI, USA">
        <title>Comparative Genomics and Chromosome Evolution.</title>
        <authorList>
            <person name="Mudd A.B."/>
        </authorList>
    </citation>
    <scope>NUCLEOTIDE SEQUENCE</scope>
    <source>
        <strain evidence="15">HN-11 Male</strain>
        <tissue evidence="15">Kidney and liver</tissue>
    </source>
</reference>
<dbReference type="InterPro" id="IPR021721">
    <property type="entry name" value="Znf_CCCH-type_TRM13"/>
</dbReference>
<evidence type="ECO:0000256" key="7">
    <source>
        <dbReference type="ARBA" id="ARBA00022771"/>
    </source>
</evidence>
<evidence type="ECO:0000256" key="8">
    <source>
        <dbReference type="ARBA" id="ARBA00022833"/>
    </source>
</evidence>
<dbReference type="Pfam" id="PF05206">
    <property type="entry name" value="TRM13"/>
    <property type="match status" value="1"/>
</dbReference>
<evidence type="ECO:0000256" key="11">
    <source>
        <dbReference type="ARBA" id="ARBA00049393"/>
    </source>
</evidence>
<dbReference type="Pfam" id="PF05253">
    <property type="entry name" value="zf-U11-48K"/>
    <property type="match status" value="1"/>
</dbReference>
<dbReference type="OrthoDB" id="258806at2759"/>
<name>A0A8J6K825_ELECQ</name>
<dbReference type="Pfam" id="PF11722">
    <property type="entry name" value="zf-TRM13_CCCH"/>
    <property type="match status" value="1"/>
</dbReference>
<comment type="catalytic activity">
    <reaction evidence="11 12">
        <text>adenosine(4) in tRNA(His) + S-adenosyl-L-methionine = 2'-O-methyladenosine(4) in tRNA(His) + S-adenosyl-L-homocysteine + H(+)</text>
        <dbReference type="Rhea" id="RHEA:43196"/>
        <dbReference type="Rhea" id="RHEA-COMP:10401"/>
        <dbReference type="Rhea" id="RHEA-COMP:10402"/>
        <dbReference type="ChEBI" id="CHEBI:15378"/>
        <dbReference type="ChEBI" id="CHEBI:57856"/>
        <dbReference type="ChEBI" id="CHEBI:59789"/>
        <dbReference type="ChEBI" id="CHEBI:74411"/>
        <dbReference type="ChEBI" id="CHEBI:74477"/>
        <dbReference type="EC" id="2.1.1.225"/>
    </reaction>
</comment>
<comment type="caution">
    <text evidence="15">The sequence shown here is derived from an EMBL/GenBank/DDBJ whole genome shotgun (WGS) entry which is preliminary data.</text>
</comment>
<proteinExistence type="inferred from homology"/>
<evidence type="ECO:0000256" key="5">
    <source>
        <dbReference type="ARBA" id="ARBA00022694"/>
    </source>
</evidence>
<dbReference type="Proteomes" id="UP000770717">
    <property type="component" value="Unassembled WGS sequence"/>
</dbReference>
<protein>
    <recommendedName>
        <fullName evidence="12">tRNA:m(4)X modification enzyme TRM13</fullName>
        <ecNumber evidence="12">2.1.1.225</ecNumber>
    </recommendedName>
</protein>
<feature type="region of interest" description="Disordered" evidence="13">
    <location>
        <begin position="360"/>
        <end position="386"/>
    </location>
</feature>
<evidence type="ECO:0000256" key="1">
    <source>
        <dbReference type="ARBA" id="ARBA00005265"/>
    </source>
</evidence>
<dbReference type="GO" id="GO:0030488">
    <property type="term" value="P:tRNA methylation"/>
    <property type="evidence" value="ECO:0007669"/>
    <property type="project" value="InterPro"/>
</dbReference>
<evidence type="ECO:0000256" key="9">
    <source>
        <dbReference type="ARBA" id="ARBA00048165"/>
    </source>
</evidence>
<evidence type="ECO:0000256" key="10">
    <source>
        <dbReference type="ARBA" id="ARBA00048635"/>
    </source>
</evidence>
<evidence type="ECO:0000259" key="14">
    <source>
        <dbReference type="PROSITE" id="PS51800"/>
    </source>
</evidence>
<keyword evidence="16" id="KW-1185">Reference proteome</keyword>
<comment type="function">
    <text evidence="12">tRNA methylase which 2'-O-methylates cytidine(4) in tRNA(Pro) and tRNA(Gly)(GCC), and adenosine(4) in tRNA(His).</text>
</comment>
<keyword evidence="4 12" id="KW-0949">S-adenosyl-L-methionine</keyword>
<dbReference type="PANTHER" id="PTHR12998">
    <property type="entry name" value="TRNA:M(4)X MODIFICATION ENZYME TRM13 HOMOLOG"/>
    <property type="match status" value="1"/>
</dbReference>